<evidence type="ECO:0000313" key="1">
    <source>
        <dbReference type="EMBL" id="KAJ8619987.1"/>
    </source>
</evidence>
<sequence>MTSCVSPEKEDRHRTPRLAIAGLEEGGNRIVGFSFLGTETRERMKKKTWFFSDLVSIDHPGHTDRIGSRIIRIDMLTGVKPEIEDDFLRHCRTSCGTFKSRNVKKAIRVMEILESHGKPNVFAHNALISGRDGLGGGNELHGFGDFLGVLDRVDAFADLAEACVDGGRGGAGVFKPSLAAQIRFDGDILK</sequence>
<gene>
    <name evidence="1" type="ORF">MRB53_028516</name>
</gene>
<organism evidence="1 2">
    <name type="scientific">Persea americana</name>
    <name type="common">Avocado</name>
    <dbReference type="NCBI Taxonomy" id="3435"/>
    <lineage>
        <taxon>Eukaryota</taxon>
        <taxon>Viridiplantae</taxon>
        <taxon>Streptophyta</taxon>
        <taxon>Embryophyta</taxon>
        <taxon>Tracheophyta</taxon>
        <taxon>Spermatophyta</taxon>
        <taxon>Magnoliopsida</taxon>
        <taxon>Magnoliidae</taxon>
        <taxon>Laurales</taxon>
        <taxon>Lauraceae</taxon>
        <taxon>Persea</taxon>
    </lineage>
</organism>
<dbReference type="Proteomes" id="UP001234297">
    <property type="component" value="Chromosome 9"/>
</dbReference>
<evidence type="ECO:0000313" key="2">
    <source>
        <dbReference type="Proteomes" id="UP001234297"/>
    </source>
</evidence>
<keyword evidence="2" id="KW-1185">Reference proteome</keyword>
<accession>A0ACC2KG35</accession>
<reference evidence="1 2" key="1">
    <citation type="journal article" date="2022" name="Hortic Res">
        <title>A haplotype resolved chromosomal level avocado genome allows analysis of novel avocado genes.</title>
        <authorList>
            <person name="Nath O."/>
            <person name="Fletcher S.J."/>
            <person name="Hayward A."/>
            <person name="Shaw L.M."/>
            <person name="Masouleh A.K."/>
            <person name="Furtado A."/>
            <person name="Henry R.J."/>
            <person name="Mitter N."/>
        </authorList>
    </citation>
    <scope>NUCLEOTIDE SEQUENCE [LARGE SCALE GENOMIC DNA]</scope>
    <source>
        <strain evidence="2">cv. Hass</strain>
    </source>
</reference>
<proteinExistence type="predicted"/>
<comment type="caution">
    <text evidence="1">The sequence shown here is derived from an EMBL/GenBank/DDBJ whole genome shotgun (WGS) entry which is preliminary data.</text>
</comment>
<name>A0ACC2KG35_PERAE</name>
<protein>
    <submittedName>
        <fullName evidence="1">Uncharacterized protein</fullName>
    </submittedName>
</protein>
<dbReference type="EMBL" id="CM056817">
    <property type="protein sequence ID" value="KAJ8619987.1"/>
    <property type="molecule type" value="Genomic_DNA"/>
</dbReference>